<evidence type="ECO:0000313" key="10">
    <source>
        <dbReference type="Proteomes" id="UP000663877"/>
    </source>
</evidence>
<accession>A0A815SMG2</accession>
<dbReference type="InterPro" id="IPR017452">
    <property type="entry name" value="GPCR_Rhodpsn_7TM"/>
</dbReference>
<evidence type="ECO:0000256" key="5">
    <source>
        <dbReference type="SAM" id="Phobius"/>
    </source>
</evidence>
<dbReference type="EMBL" id="CAJNOM010003188">
    <property type="protein sequence ID" value="CAF1642680.1"/>
    <property type="molecule type" value="Genomic_DNA"/>
</dbReference>
<evidence type="ECO:0000256" key="4">
    <source>
        <dbReference type="ARBA" id="ARBA00023136"/>
    </source>
</evidence>
<feature type="transmembrane region" description="Helical" evidence="5">
    <location>
        <begin position="182"/>
        <end position="201"/>
    </location>
</feature>
<dbReference type="Proteomes" id="UP000663832">
    <property type="component" value="Unassembled WGS sequence"/>
</dbReference>
<feature type="domain" description="G-protein coupled receptors family 1 profile" evidence="6">
    <location>
        <begin position="39"/>
        <end position="274"/>
    </location>
</feature>
<comment type="subcellular location">
    <subcellularLocation>
        <location evidence="1">Membrane</location>
    </subcellularLocation>
</comment>
<evidence type="ECO:0000259" key="6">
    <source>
        <dbReference type="PROSITE" id="PS50262"/>
    </source>
</evidence>
<feature type="transmembrane region" description="Helical" evidence="5">
    <location>
        <begin position="222"/>
        <end position="246"/>
    </location>
</feature>
<dbReference type="PROSITE" id="PS50262">
    <property type="entry name" value="G_PROTEIN_RECEP_F1_2"/>
    <property type="match status" value="1"/>
</dbReference>
<dbReference type="GO" id="GO:0016020">
    <property type="term" value="C:membrane"/>
    <property type="evidence" value="ECO:0007669"/>
    <property type="project" value="UniProtKB-SubCell"/>
</dbReference>
<sequence length="312" mass="36921">MAIPYIIRFWLYLIFLIPSVLCALFCLYHFLIDRVLRKALNNHVVMLILFLGVFLNLTDIVWYIDFYRTGHPLSLTEAFCMTWTYIDYAVFVSITLLVAWGSIERHILIFHQNLVSTQIKRFLVHYLPLFTVTMYPFIYYIIIYFVLPCDPWIDFTTSGCGISACAYNTAFLGMWDSIAHNIVPIFIIVIFSMALFGRIWYSKYRINQRMRWKNYRKMSIQLLSISAIYLIIVFPSMILYTVYTAGIRDNSYYDFFDISYYLSYFVTLLAPFVSVVSLPELRTKLKKIIQFFSLSKCTRRNQIIPINHSTTH</sequence>
<protein>
    <recommendedName>
        <fullName evidence="6">G-protein coupled receptors family 1 profile domain-containing protein</fullName>
    </recommendedName>
</protein>
<proteinExistence type="predicted"/>
<evidence type="ECO:0000256" key="2">
    <source>
        <dbReference type="ARBA" id="ARBA00022692"/>
    </source>
</evidence>
<evidence type="ECO:0000313" key="7">
    <source>
        <dbReference type="EMBL" id="CAF1495277.1"/>
    </source>
</evidence>
<dbReference type="SUPFAM" id="SSF81321">
    <property type="entry name" value="Family A G protein-coupled receptor-like"/>
    <property type="match status" value="1"/>
</dbReference>
<keyword evidence="2 5" id="KW-0812">Transmembrane</keyword>
<feature type="transmembrane region" description="Helical" evidence="5">
    <location>
        <begin position="84"/>
        <end position="103"/>
    </location>
</feature>
<feature type="transmembrane region" description="Helical" evidence="5">
    <location>
        <begin position="258"/>
        <end position="278"/>
    </location>
</feature>
<evidence type="ECO:0000256" key="1">
    <source>
        <dbReference type="ARBA" id="ARBA00004370"/>
    </source>
</evidence>
<dbReference type="Gene3D" id="1.20.1070.10">
    <property type="entry name" value="Rhodopsin 7-helix transmembrane proteins"/>
    <property type="match status" value="1"/>
</dbReference>
<reference evidence="7" key="1">
    <citation type="submission" date="2021-02" db="EMBL/GenBank/DDBJ databases">
        <authorList>
            <person name="Nowell W R."/>
        </authorList>
    </citation>
    <scope>NUCLEOTIDE SEQUENCE</scope>
</reference>
<name>A0A815SMG2_9BILA</name>
<dbReference type="OrthoDB" id="10004064at2759"/>
<keyword evidence="4 5" id="KW-0472">Membrane</keyword>
<evidence type="ECO:0000256" key="3">
    <source>
        <dbReference type="ARBA" id="ARBA00022989"/>
    </source>
</evidence>
<feature type="transmembrane region" description="Helical" evidence="5">
    <location>
        <begin position="6"/>
        <end position="32"/>
    </location>
</feature>
<dbReference type="AlphaFoldDB" id="A0A815SMG2"/>
<comment type="caution">
    <text evidence="7">The sequence shown here is derived from an EMBL/GenBank/DDBJ whole genome shotgun (WGS) entry which is preliminary data.</text>
</comment>
<evidence type="ECO:0000313" key="8">
    <source>
        <dbReference type="EMBL" id="CAF1642680.1"/>
    </source>
</evidence>
<evidence type="ECO:0000313" key="9">
    <source>
        <dbReference type="Proteomes" id="UP000663832"/>
    </source>
</evidence>
<gene>
    <name evidence="7" type="ORF">BJG266_LOCUS42848</name>
    <name evidence="8" type="ORF">QVE165_LOCUS59746</name>
</gene>
<dbReference type="EMBL" id="CAJNOI010002856">
    <property type="protein sequence ID" value="CAF1495277.1"/>
    <property type="molecule type" value="Genomic_DNA"/>
</dbReference>
<feature type="transmembrane region" description="Helical" evidence="5">
    <location>
        <begin position="44"/>
        <end position="64"/>
    </location>
</feature>
<keyword evidence="9" id="KW-1185">Reference proteome</keyword>
<dbReference type="Proteomes" id="UP000663877">
    <property type="component" value="Unassembled WGS sequence"/>
</dbReference>
<feature type="transmembrane region" description="Helical" evidence="5">
    <location>
        <begin position="123"/>
        <end position="147"/>
    </location>
</feature>
<keyword evidence="3 5" id="KW-1133">Transmembrane helix</keyword>
<organism evidence="7 10">
    <name type="scientific">Adineta steineri</name>
    <dbReference type="NCBI Taxonomy" id="433720"/>
    <lineage>
        <taxon>Eukaryota</taxon>
        <taxon>Metazoa</taxon>
        <taxon>Spiralia</taxon>
        <taxon>Gnathifera</taxon>
        <taxon>Rotifera</taxon>
        <taxon>Eurotatoria</taxon>
        <taxon>Bdelloidea</taxon>
        <taxon>Adinetida</taxon>
        <taxon>Adinetidae</taxon>
        <taxon>Adineta</taxon>
    </lineage>
</organism>